<keyword evidence="2" id="KW-1185">Reference proteome</keyword>
<proteinExistence type="predicted"/>
<dbReference type="AlphaFoldDB" id="A0A1L9TE24"/>
<protein>
    <submittedName>
        <fullName evidence="1">Uncharacterized protein</fullName>
    </submittedName>
</protein>
<reference evidence="2" key="1">
    <citation type="journal article" date="2017" name="Genome Biol.">
        <title>Comparative genomics reveals high biological diversity and specific adaptations in the industrially and medically important fungal genus Aspergillus.</title>
        <authorList>
            <person name="de Vries R.P."/>
            <person name="Riley R."/>
            <person name="Wiebenga A."/>
            <person name="Aguilar-Osorio G."/>
            <person name="Amillis S."/>
            <person name="Uchima C.A."/>
            <person name="Anderluh G."/>
            <person name="Asadollahi M."/>
            <person name="Askin M."/>
            <person name="Barry K."/>
            <person name="Battaglia E."/>
            <person name="Bayram O."/>
            <person name="Benocci T."/>
            <person name="Braus-Stromeyer S.A."/>
            <person name="Caldana C."/>
            <person name="Canovas D."/>
            <person name="Cerqueira G.C."/>
            <person name="Chen F."/>
            <person name="Chen W."/>
            <person name="Choi C."/>
            <person name="Clum A."/>
            <person name="Dos Santos R.A."/>
            <person name="Damasio A.R."/>
            <person name="Diallinas G."/>
            <person name="Emri T."/>
            <person name="Fekete E."/>
            <person name="Flipphi M."/>
            <person name="Freyberg S."/>
            <person name="Gallo A."/>
            <person name="Gournas C."/>
            <person name="Habgood R."/>
            <person name="Hainaut M."/>
            <person name="Harispe M.L."/>
            <person name="Henrissat B."/>
            <person name="Hilden K.S."/>
            <person name="Hope R."/>
            <person name="Hossain A."/>
            <person name="Karabika E."/>
            <person name="Karaffa L."/>
            <person name="Karanyi Z."/>
            <person name="Krasevec N."/>
            <person name="Kuo A."/>
            <person name="Kusch H."/>
            <person name="LaButti K."/>
            <person name="Lagendijk E.L."/>
            <person name="Lapidus A."/>
            <person name="Levasseur A."/>
            <person name="Lindquist E."/>
            <person name="Lipzen A."/>
            <person name="Logrieco A.F."/>
            <person name="MacCabe A."/>
            <person name="Maekelae M.R."/>
            <person name="Malavazi I."/>
            <person name="Melin P."/>
            <person name="Meyer V."/>
            <person name="Mielnichuk N."/>
            <person name="Miskei M."/>
            <person name="Molnar A.P."/>
            <person name="Mule G."/>
            <person name="Ngan C.Y."/>
            <person name="Orejas M."/>
            <person name="Orosz E."/>
            <person name="Ouedraogo J.P."/>
            <person name="Overkamp K.M."/>
            <person name="Park H.-S."/>
            <person name="Perrone G."/>
            <person name="Piumi F."/>
            <person name="Punt P.J."/>
            <person name="Ram A.F."/>
            <person name="Ramon A."/>
            <person name="Rauscher S."/>
            <person name="Record E."/>
            <person name="Riano-Pachon D.M."/>
            <person name="Robert V."/>
            <person name="Roehrig J."/>
            <person name="Ruller R."/>
            <person name="Salamov A."/>
            <person name="Salih N.S."/>
            <person name="Samson R.A."/>
            <person name="Sandor E."/>
            <person name="Sanguinetti M."/>
            <person name="Schuetze T."/>
            <person name="Sepcic K."/>
            <person name="Shelest E."/>
            <person name="Sherlock G."/>
            <person name="Sophianopoulou V."/>
            <person name="Squina F.M."/>
            <person name="Sun H."/>
            <person name="Susca A."/>
            <person name="Todd R.B."/>
            <person name="Tsang A."/>
            <person name="Unkles S.E."/>
            <person name="van de Wiele N."/>
            <person name="van Rossen-Uffink D."/>
            <person name="Oliveira J.V."/>
            <person name="Vesth T.C."/>
            <person name="Visser J."/>
            <person name="Yu J.-H."/>
            <person name="Zhou M."/>
            <person name="Andersen M.R."/>
            <person name="Archer D.B."/>
            <person name="Baker S.E."/>
            <person name="Benoit I."/>
            <person name="Brakhage A.A."/>
            <person name="Braus G.H."/>
            <person name="Fischer R."/>
            <person name="Frisvad J.C."/>
            <person name="Goldman G.H."/>
            <person name="Houbraken J."/>
            <person name="Oakley B."/>
            <person name="Pocsi I."/>
            <person name="Scazzocchio C."/>
            <person name="Seiboth B."/>
            <person name="vanKuyk P.A."/>
            <person name="Wortman J."/>
            <person name="Dyer P.S."/>
            <person name="Grigoriev I.V."/>
        </authorList>
    </citation>
    <scope>NUCLEOTIDE SEQUENCE [LARGE SCALE GENOMIC DNA]</scope>
    <source>
        <strain evidence="2">CBS 593.65</strain>
    </source>
</reference>
<dbReference type="EMBL" id="KV878588">
    <property type="protein sequence ID" value="OJJ57679.1"/>
    <property type="molecule type" value="Genomic_DNA"/>
</dbReference>
<dbReference type="VEuPathDB" id="FungiDB:ASPSYDRAFT_46867"/>
<name>A0A1L9TE24_9EURO</name>
<evidence type="ECO:0000313" key="2">
    <source>
        <dbReference type="Proteomes" id="UP000184356"/>
    </source>
</evidence>
<gene>
    <name evidence="1" type="ORF">ASPSYDRAFT_46867</name>
</gene>
<sequence length="140" mass="15088">MEGQARTTTKRAGSNPWLVAFVIGHGGVICPTTAANSSRSFGLCCSQTGRQDSPATLIFLVLLHSLPKFHGLAEEKNLFCSFSTCCCLSVGSRTEKLGINAVVVRWRLYLSVEHNPAAVQVAAFLFVREQTTMERPSGAA</sequence>
<accession>A0A1L9TE24</accession>
<organism evidence="1 2">
    <name type="scientific">Aspergillus sydowii CBS 593.65</name>
    <dbReference type="NCBI Taxonomy" id="1036612"/>
    <lineage>
        <taxon>Eukaryota</taxon>
        <taxon>Fungi</taxon>
        <taxon>Dikarya</taxon>
        <taxon>Ascomycota</taxon>
        <taxon>Pezizomycotina</taxon>
        <taxon>Eurotiomycetes</taxon>
        <taxon>Eurotiomycetidae</taxon>
        <taxon>Eurotiales</taxon>
        <taxon>Aspergillaceae</taxon>
        <taxon>Aspergillus</taxon>
        <taxon>Aspergillus subgen. Nidulantes</taxon>
    </lineage>
</organism>
<dbReference type="Proteomes" id="UP000184356">
    <property type="component" value="Unassembled WGS sequence"/>
</dbReference>
<dbReference type="RefSeq" id="XP_040701485.1">
    <property type="nucleotide sequence ID" value="XM_040847329.1"/>
</dbReference>
<dbReference type="GeneID" id="63763402"/>
<evidence type="ECO:0000313" key="1">
    <source>
        <dbReference type="EMBL" id="OJJ57679.1"/>
    </source>
</evidence>